<dbReference type="SUPFAM" id="SSF57850">
    <property type="entry name" value="RING/U-box"/>
    <property type="match status" value="1"/>
</dbReference>
<sequence length="424" mass="46205">MPLSQGYCMKPSLDAKRALKALRKENQREQQLHHHHQHHHHNQSQPLSSSTHTLQALLQSNNNHNNSSSHSNNNSSLQLSFLLGESYARSGNILQAFAVYEHIASRQQDGHVPLDKLAALASALTTHLRQLGGSGSRLAAVAGHVLESSLKSRYQRQRQHVDNWPAHTLGLDLLPDVADADLFLSLSDDQPRRELRVPSPAQNVDYDPLLCPLCGDMLRVPVTTNCGHTFCGQCCETITQCNICHTKFPRCVDRMPQGVALTSTSSTSTTAISLSSTGSQLSATRLWRLPPVTVSSFPRGLDMRLPVVAAPTTVTTTTVASTTATATTTMAATSSSSSSSSLVVGLGGYALGGGARAMKFMPDVLVRRLVEKWWGAELQAKAILERATSYMHLNHLDDALKFCNASLEKGEFELKQSLLDNIFK</sequence>
<accession>B4K0B8</accession>
<evidence type="ECO:0000256" key="1">
    <source>
        <dbReference type="ARBA" id="ARBA00022771"/>
    </source>
</evidence>
<evidence type="ECO:0000313" key="7">
    <source>
        <dbReference type="Proteomes" id="UP000001070"/>
    </source>
</evidence>
<dbReference type="PhylomeDB" id="B4K0B8"/>
<protein>
    <submittedName>
        <fullName evidence="6">GH23566</fullName>
    </submittedName>
</protein>
<proteinExistence type="predicted"/>
<evidence type="ECO:0000256" key="2">
    <source>
        <dbReference type="ARBA" id="ARBA00022833"/>
    </source>
</evidence>
<keyword evidence="1 3" id="KW-0863">Zinc-finger</keyword>
<dbReference type="GO" id="GO:0008270">
    <property type="term" value="F:zinc ion binding"/>
    <property type="evidence" value="ECO:0007669"/>
    <property type="project" value="UniProtKB-KW"/>
</dbReference>
<dbReference type="Gene3D" id="3.30.40.10">
    <property type="entry name" value="Zinc/RING finger domain, C3HC4 (zinc finger)"/>
    <property type="match status" value="1"/>
</dbReference>
<evidence type="ECO:0000256" key="3">
    <source>
        <dbReference type="PROSITE-ProRule" id="PRU00175"/>
    </source>
</evidence>
<dbReference type="AlphaFoldDB" id="B4K0B8"/>
<dbReference type="PROSITE" id="PS50089">
    <property type="entry name" value="ZF_RING_2"/>
    <property type="match status" value="1"/>
</dbReference>
<keyword evidence="7" id="KW-1185">Reference proteome</keyword>
<dbReference type="eggNOG" id="KOG4159">
    <property type="taxonomic scope" value="Eukaryota"/>
</dbReference>
<dbReference type="EMBL" id="CH916410">
    <property type="protein sequence ID" value="EDV95501.1"/>
    <property type="molecule type" value="Genomic_DNA"/>
</dbReference>
<feature type="compositionally biased region" description="Basic residues" evidence="4">
    <location>
        <begin position="33"/>
        <end position="42"/>
    </location>
</feature>
<evidence type="ECO:0000256" key="4">
    <source>
        <dbReference type="SAM" id="MobiDB-lite"/>
    </source>
</evidence>
<dbReference type="InParanoid" id="B4K0B8"/>
<keyword evidence="1 3" id="KW-0479">Metal-binding</keyword>
<dbReference type="InterPro" id="IPR013083">
    <property type="entry name" value="Znf_RING/FYVE/PHD"/>
</dbReference>
<reference evidence="6 7" key="1">
    <citation type="journal article" date="2007" name="Nature">
        <title>Evolution of genes and genomes on the Drosophila phylogeny.</title>
        <authorList>
            <consortium name="Drosophila 12 Genomes Consortium"/>
            <person name="Clark A.G."/>
            <person name="Eisen M.B."/>
            <person name="Smith D.R."/>
            <person name="Bergman C.M."/>
            <person name="Oliver B."/>
            <person name="Markow T.A."/>
            <person name="Kaufman T.C."/>
            <person name="Kellis M."/>
            <person name="Gelbart W."/>
            <person name="Iyer V.N."/>
            <person name="Pollard D.A."/>
            <person name="Sackton T.B."/>
            <person name="Larracuente A.M."/>
            <person name="Singh N.D."/>
            <person name="Abad J.P."/>
            <person name="Abt D.N."/>
            <person name="Adryan B."/>
            <person name="Aguade M."/>
            <person name="Akashi H."/>
            <person name="Anderson W.W."/>
            <person name="Aquadro C.F."/>
            <person name="Ardell D.H."/>
            <person name="Arguello R."/>
            <person name="Artieri C.G."/>
            <person name="Barbash D.A."/>
            <person name="Barker D."/>
            <person name="Barsanti P."/>
            <person name="Batterham P."/>
            <person name="Batzoglou S."/>
            <person name="Begun D."/>
            <person name="Bhutkar A."/>
            <person name="Blanco E."/>
            <person name="Bosak S.A."/>
            <person name="Bradley R.K."/>
            <person name="Brand A.D."/>
            <person name="Brent M.R."/>
            <person name="Brooks A.N."/>
            <person name="Brown R.H."/>
            <person name="Butlin R.K."/>
            <person name="Caggese C."/>
            <person name="Calvi B.R."/>
            <person name="Bernardo de Carvalho A."/>
            <person name="Caspi A."/>
            <person name="Castrezana S."/>
            <person name="Celniker S.E."/>
            <person name="Chang J.L."/>
            <person name="Chapple C."/>
            <person name="Chatterji S."/>
            <person name="Chinwalla A."/>
            <person name="Civetta A."/>
            <person name="Clifton S.W."/>
            <person name="Comeron J.M."/>
            <person name="Costello J.C."/>
            <person name="Coyne J.A."/>
            <person name="Daub J."/>
            <person name="David R.G."/>
            <person name="Delcher A.L."/>
            <person name="Delehaunty K."/>
            <person name="Do C.B."/>
            <person name="Ebling H."/>
            <person name="Edwards K."/>
            <person name="Eickbush T."/>
            <person name="Evans J.D."/>
            <person name="Filipski A."/>
            <person name="Findeiss S."/>
            <person name="Freyhult E."/>
            <person name="Fulton L."/>
            <person name="Fulton R."/>
            <person name="Garcia A.C."/>
            <person name="Gardiner A."/>
            <person name="Garfield D.A."/>
            <person name="Garvin B.E."/>
            <person name="Gibson G."/>
            <person name="Gilbert D."/>
            <person name="Gnerre S."/>
            <person name="Godfrey J."/>
            <person name="Good R."/>
            <person name="Gotea V."/>
            <person name="Gravely B."/>
            <person name="Greenberg A.J."/>
            <person name="Griffiths-Jones S."/>
            <person name="Gross S."/>
            <person name="Guigo R."/>
            <person name="Gustafson E.A."/>
            <person name="Haerty W."/>
            <person name="Hahn M.W."/>
            <person name="Halligan D.L."/>
            <person name="Halpern A.L."/>
            <person name="Halter G.M."/>
            <person name="Han M.V."/>
            <person name="Heger A."/>
            <person name="Hillier L."/>
            <person name="Hinrichs A.S."/>
            <person name="Holmes I."/>
            <person name="Hoskins R.A."/>
            <person name="Hubisz M.J."/>
            <person name="Hultmark D."/>
            <person name="Huntley M.A."/>
            <person name="Jaffe D.B."/>
            <person name="Jagadeeshan S."/>
            <person name="Jeck W.R."/>
            <person name="Johnson J."/>
            <person name="Jones C.D."/>
            <person name="Jordan W.C."/>
            <person name="Karpen G.H."/>
            <person name="Kataoka E."/>
            <person name="Keightley P.D."/>
            <person name="Kheradpour P."/>
            <person name="Kirkness E.F."/>
            <person name="Koerich L.B."/>
            <person name="Kristiansen K."/>
            <person name="Kudrna D."/>
            <person name="Kulathinal R.J."/>
            <person name="Kumar S."/>
            <person name="Kwok R."/>
            <person name="Lander E."/>
            <person name="Langley C.H."/>
            <person name="Lapoint R."/>
            <person name="Lazzaro B.P."/>
            <person name="Lee S.J."/>
            <person name="Levesque L."/>
            <person name="Li R."/>
            <person name="Lin C.F."/>
            <person name="Lin M.F."/>
            <person name="Lindblad-Toh K."/>
            <person name="Llopart A."/>
            <person name="Long M."/>
            <person name="Low L."/>
            <person name="Lozovsky E."/>
            <person name="Lu J."/>
            <person name="Luo M."/>
            <person name="Machado C.A."/>
            <person name="Makalowski W."/>
            <person name="Marzo M."/>
            <person name="Matsuda M."/>
            <person name="Matzkin L."/>
            <person name="McAllister B."/>
            <person name="McBride C.S."/>
            <person name="McKernan B."/>
            <person name="McKernan K."/>
            <person name="Mendez-Lago M."/>
            <person name="Minx P."/>
            <person name="Mollenhauer M.U."/>
            <person name="Montooth K."/>
            <person name="Mount S.M."/>
            <person name="Mu X."/>
            <person name="Myers E."/>
            <person name="Negre B."/>
            <person name="Newfeld S."/>
            <person name="Nielsen R."/>
            <person name="Noor M.A."/>
            <person name="O'Grady P."/>
            <person name="Pachter L."/>
            <person name="Papaceit M."/>
            <person name="Parisi M.J."/>
            <person name="Parisi M."/>
            <person name="Parts L."/>
            <person name="Pedersen J.S."/>
            <person name="Pesole G."/>
            <person name="Phillippy A.M."/>
            <person name="Ponting C.P."/>
            <person name="Pop M."/>
            <person name="Porcelli D."/>
            <person name="Powell J.R."/>
            <person name="Prohaska S."/>
            <person name="Pruitt K."/>
            <person name="Puig M."/>
            <person name="Quesneville H."/>
            <person name="Ram K.R."/>
            <person name="Rand D."/>
            <person name="Rasmussen M.D."/>
            <person name="Reed L.K."/>
            <person name="Reenan R."/>
            <person name="Reily A."/>
            <person name="Remington K.A."/>
            <person name="Rieger T.T."/>
            <person name="Ritchie M.G."/>
            <person name="Robin C."/>
            <person name="Rogers Y.H."/>
            <person name="Rohde C."/>
            <person name="Rozas J."/>
            <person name="Rubenfield M.J."/>
            <person name="Ruiz A."/>
            <person name="Russo S."/>
            <person name="Salzberg S.L."/>
            <person name="Sanchez-Gracia A."/>
            <person name="Saranga D.J."/>
            <person name="Sato H."/>
            <person name="Schaeffer S.W."/>
            <person name="Schatz M.C."/>
            <person name="Schlenke T."/>
            <person name="Schwartz R."/>
            <person name="Segarra C."/>
            <person name="Singh R.S."/>
            <person name="Sirot L."/>
            <person name="Sirota M."/>
            <person name="Sisneros N.B."/>
            <person name="Smith C.D."/>
            <person name="Smith T.F."/>
            <person name="Spieth J."/>
            <person name="Stage D.E."/>
            <person name="Stark A."/>
            <person name="Stephan W."/>
            <person name="Strausberg R.L."/>
            <person name="Strempel S."/>
            <person name="Sturgill D."/>
            <person name="Sutton G."/>
            <person name="Sutton G.G."/>
            <person name="Tao W."/>
            <person name="Teichmann S."/>
            <person name="Tobari Y.N."/>
            <person name="Tomimura Y."/>
            <person name="Tsolas J.M."/>
            <person name="Valente V.L."/>
            <person name="Venter E."/>
            <person name="Venter J.C."/>
            <person name="Vicario S."/>
            <person name="Vieira F.G."/>
            <person name="Vilella A.J."/>
            <person name="Villasante A."/>
            <person name="Walenz B."/>
            <person name="Wang J."/>
            <person name="Wasserman M."/>
            <person name="Watts T."/>
            <person name="Wilson D."/>
            <person name="Wilson R.K."/>
            <person name="Wing R.A."/>
            <person name="Wolfner M.F."/>
            <person name="Wong A."/>
            <person name="Wong G.K."/>
            <person name="Wu C.I."/>
            <person name="Wu G."/>
            <person name="Yamamoto D."/>
            <person name="Yang H.P."/>
            <person name="Yang S.P."/>
            <person name="Yorke J.A."/>
            <person name="Yoshida K."/>
            <person name="Zdobnov E."/>
            <person name="Zhang P."/>
            <person name="Zhang Y."/>
            <person name="Zimin A.V."/>
            <person name="Baldwin J."/>
            <person name="Abdouelleil A."/>
            <person name="Abdulkadir J."/>
            <person name="Abebe A."/>
            <person name="Abera B."/>
            <person name="Abreu J."/>
            <person name="Acer S.C."/>
            <person name="Aftuck L."/>
            <person name="Alexander A."/>
            <person name="An P."/>
            <person name="Anderson E."/>
            <person name="Anderson S."/>
            <person name="Arachi H."/>
            <person name="Azer M."/>
            <person name="Bachantsang P."/>
            <person name="Barry A."/>
            <person name="Bayul T."/>
            <person name="Berlin A."/>
            <person name="Bessette D."/>
            <person name="Bloom T."/>
            <person name="Blye J."/>
            <person name="Boguslavskiy L."/>
            <person name="Bonnet C."/>
            <person name="Boukhgalter B."/>
            <person name="Bourzgui I."/>
            <person name="Brown A."/>
            <person name="Cahill P."/>
            <person name="Channer S."/>
            <person name="Cheshatsang Y."/>
            <person name="Chuda L."/>
            <person name="Citroen M."/>
            <person name="Collymore A."/>
            <person name="Cooke P."/>
            <person name="Costello M."/>
            <person name="D'Aco K."/>
            <person name="Daza R."/>
            <person name="De Haan G."/>
            <person name="DeGray S."/>
            <person name="DeMaso C."/>
            <person name="Dhargay N."/>
            <person name="Dooley K."/>
            <person name="Dooley E."/>
            <person name="Doricent M."/>
            <person name="Dorje P."/>
            <person name="Dorjee K."/>
            <person name="Dupes A."/>
            <person name="Elong R."/>
            <person name="Falk J."/>
            <person name="Farina A."/>
            <person name="Faro S."/>
            <person name="Ferguson D."/>
            <person name="Fisher S."/>
            <person name="Foley C.D."/>
            <person name="Franke A."/>
            <person name="Friedrich D."/>
            <person name="Gadbois L."/>
            <person name="Gearin G."/>
            <person name="Gearin C.R."/>
            <person name="Giannoukos G."/>
            <person name="Goode T."/>
            <person name="Graham J."/>
            <person name="Grandbois E."/>
            <person name="Grewal S."/>
            <person name="Gyaltsen K."/>
            <person name="Hafez N."/>
            <person name="Hagos B."/>
            <person name="Hall J."/>
            <person name="Henson C."/>
            <person name="Hollinger A."/>
            <person name="Honan T."/>
            <person name="Huard M.D."/>
            <person name="Hughes L."/>
            <person name="Hurhula B."/>
            <person name="Husby M.E."/>
            <person name="Kamat A."/>
            <person name="Kanga B."/>
            <person name="Kashin S."/>
            <person name="Khazanovich D."/>
            <person name="Kisner P."/>
            <person name="Lance K."/>
            <person name="Lara M."/>
            <person name="Lee W."/>
            <person name="Lennon N."/>
            <person name="Letendre F."/>
            <person name="LeVine R."/>
            <person name="Lipovsky A."/>
            <person name="Liu X."/>
            <person name="Liu J."/>
            <person name="Liu S."/>
            <person name="Lokyitsang T."/>
            <person name="Lokyitsang Y."/>
            <person name="Lubonja R."/>
            <person name="Lui A."/>
            <person name="MacDonald P."/>
            <person name="Magnisalis V."/>
            <person name="Maru K."/>
            <person name="Matthews C."/>
            <person name="McCusker W."/>
            <person name="McDonough S."/>
            <person name="Mehta T."/>
            <person name="Meldrim J."/>
            <person name="Meneus L."/>
            <person name="Mihai O."/>
            <person name="Mihalev A."/>
            <person name="Mihova T."/>
            <person name="Mittelman R."/>
            <person name="Mlenga V."/>
            <person name="Montmayeur A."/>
            <person name="Mulrain L."/>
            <person name="Navidi A."/>
            <person name="Naylor J."/>
            <person name="Negash T."/>
            <person name="Nguyen T."/>
            <person name="Nguyen N."/>
            <person name="Nicol R."/>
            <person name="Norbu C."/>
            <person name="Norbu N."/>
            <person name="Novod N."/>
            <person name="O'Neill B."/>
            <person name="Osman S."/>
            <person name="Markiewicz E."/>
            <person name="Oyono O.L."/>
            <person name="Patti C."/>
            <person name="Phunkhang P."/>
            <person name="Pierre F."/>
            <person name="Priest M."/>
            <person name="Raghuraman S."/>
            <person name="Rege F."/>
            <person name="Reyes R."/>
            <person name="Rise C."/>
            <person name="Rogov P."/>
            <person name="Ross K."/>
            <person name="Ryan E."/>
            <person name="Settipalli S."/>
            <person name="Shea T."/>
            <person name="Sherpa N."/>
            <person name="Shi L."/>
            <person name="Shih D."/>
            <person name="Sparrow T."/>
            <person name="Spaulding J."/>
            <person name="Stalker J."/>
            <person name="Stange-Thomann N."/>
            <person name="Stavropoulos S."/>
            <person name="Stone C."/>
            <person name="Strader C."/>
            <person name="Tesfaye S."/>
            <person name="Thomson T."/>
            <person name="Thoulutsang Y."/>
            <person name="Thoulutsang D."/>
            <person name="Topham K."/>
            <person name="Topping I."/>
            <person name="Tsamla T."/>
            <person name="Vassiliev H."/>
            <person name="Vo A."/>
            <person name="Wangchuk T."/>
            <person name="Wangdi T."/>
            <person name="Weiand M."/>
            <person name="Wilkinson J."/>
            <person name="Wilson A."/>
            <person name="Yadav S."/>
            <person name="Young G."/>
            <person name="Yu Q."/>
            <person name="Zembek L."/>
            <person name="Zhong D."/>
            <person name="Zimmer A."/>
            <person name="Zwirko Z."/>
            <person name="Jaffe D.B."/>
            <person name="Alvarez P."/>
            <person name="Brockman W."/>
            <person name="Butler J."/>
            <person name="Chin C."/>
            <person name="Gnerre S."/>
            <person name="Grabherr M."/>
            <person name="Kleber M."/>
            <person name="Mauceli E."/>
            <person name="MacCallum I."/>
        </authorList>
    </citation>
    <scope>NUCLEOTIDE SEQUENCE [LARGE SCALE GENOMIC DNA]</scope>
    <source>
        <strain evidence="7">Tucson 15287-2541.00</strain>
    </source>
</reference>
<dbReference type="Proteomes" id="UP000001070">
    <property type="component" value="Unassembled WGS sequence"/>
</dbReference>
<feature type="region of interest" description="Disordered" evidence="4">
    <location>
        <begin position="25"/>
        <end position="52"/>
    </location>
</feature>
<evidence type="ECO:0000259" key="5">
    <source>
        <dbReference type="PROSITE" id="PS50089"/>
    </source>
</evidence>
<feature type="domain" description="RING-type" evidence="5">
    <location>
        <begin position="211"/>
        <end position="245"/>
    </location>
</feature>
<dbReference type="OMA" id="AQCYLPH"/>
<gene>
    <name evidence="6" type="primary">Dgri\GH23566</name>
    <name evidence="6" type="ORF">Dgri_GH23566</name>
</gene>
<organism evidence="7">
    <name type="scientific">Drosophila grimshawi</name>
    <name type="common">Hawaiian fruit fly</name>
    <name type="synonym">Idiomyia grimshawi</name>
    <dbReference type="NCBI Taxonomy" id="7222"/>
    <lineage>
        <taxon>Eukaryota</taxon>
        <taxon>Metazoa</taxon>
        <taxon>Ecdysozoa</taxon>
        <taxon>Arthropoda</taxon>
        <taxon>Hexapoda</taxon>
        <taxon>Insecta</taxon>
        <taxon>Pterygota</taxon>
        <taxon>Neoptera</taxon>
        <taxon>Endopterygota</taxon>
        <taxon>Diptera</taxon>
        <taxon>Brachycera</taxon>
        <taxon>Muscomorpha</taxon>
        <taxon>Ephydroidea</taxon>
        <taxon>Drosophilidae</taxon>
        <taxon>Drosophila</taxon>
        <taxon>Hawaiian Drosophila</taxon>
    </lineage>
</organism>
<dbReference type="HOGENOM" id="CLU_647724_0_0_1"/>
<dbReference type="InterPro" id="IPR001841">
    <property type="entry name" value="Znf_RING"/>
</dbReference>
<dbReference type="OrthoDB" id="264917at2759"/>
<keyword evidence="2" id="KW-0862">Zinc</keyword>
<dbReference type="STRING" id="7222.B4K0B8"/>
<name>B4K0B8_DROGR</name>
<evidence type="ECO:0000313" key="6">
    <source>
        <dbReference type="EMBL" id="EDV95501.1"/>
    </source>
</evidence>